<dbReference type="EMBL" id="JAIWYP010000009">
    <property type="protein sequence ID" value="KAH3770092.1"/>
    <property type="molecule type" value="Genomic_DNA"/>
</dbReference>
<dbReference type="InterPro" id="IPR035897">
    <property type="entry name" value="Toll_tir_struct_dom_sf"/>
</dbReference>
<proteinExistence type="predicted"/>
<feature type="compositionally biased region" description="Polar residues" evidence="1">
    <location>
        <begin position="135"/>
        <end position="144"/>
    </location>
</feature>
<feature type="region of interest" description="Disordered" evidence="1">
    <location>
        <begin position="233"/>
        <end position="268"/>
    </location>
</feature>
<keyword evidence="3" id="KW-1185">Reference proteome</keyword>
<accession>A0A9D4IF37</accession>
<dbReference type="Proteomes" id="UP000828390">
    <property type="component" value="Unassembled WGS sequence"/>
</dbReference>
<gene>
    <name evidence="2" type="ORF">DPMN_171372</name>
</gene>
<reference evidence="2" key="1">
    <citation type="journal article" date="2019" name="bioRxiv">
        <title>The Genome of the Zebra Mussel, Dreissena polymorpha: A Resource for Invasive Species Research.</title>
        <authorList>
            <person name="McCartney M.A."/>
            <person name="Auch B."/>
            <person name="Kono T."/>
            <person name="Mallez S."/>
            <person name="Zhang Y."/>
            <person name="Obille A."/>
            <person name="Becker A."/>
            <person name="Abrahante J.E."/>
            <person name="Garbe J."/>
            <person name="Badalamenti J.P."/>
            <person name="Herman A."/>
            <person name="Mangelson H."/>
            <person name="Liachko I."/>
            <person name="Sullivan S."/>
            <person name="Sone E.D."/>
            <person name="Koren S."/>
            <person name="Silverstein K.A.T."/>
            <person name="Beckman K.B."/>
            <person name="Gohl D.M."/>
        </authorList>
    </citation>
    <scope>NUCLEOTIDE SEQUENCE</scope>
    <source>
        <strain evidence="2">Duluth1</strain>
        <tissue evidence="2">Whole animal</tissue>
    </source>
</reference>
<reference evidence="2" key="2">
    <citation type="submission" date="2020-11" db="EMBL/GenBank/DDBJ databases">
        <authorList>
            <person name="McCartney M.A."/>
            <person name="Auch B."/>
            <person name="Kono T."/>
            <person name="Mallez S."/>
            <person name="Becker A."/>
            <person name="Gohl D.M."/>
            <person name="Silverstein K.A.T."/>
            <person name="Koren S."/>
            <person name="Bechman K.B."/>
            <person name="Herman A."/>
            <person name="Abrahante J.E."/>
            <person name="Garbe J."/>
        </authorList>
    </citation>
    <scope>NUCLEOTIDE SEQUENCE</scope>
    <source>
        <strain evidence="2">Duluth1</strain>
        <tissue evidence="2">Whole animal</tissue>
    </source>
</reference>
<feature type="region of interest" description="Disordered" evidence="1">
    <location>
        <begin position="110"/>
        <end position="144"/>
    </location>
</feature>
<protein>
    <submittedName>
        <fullName evidence="2">Uncharacterized protein</fullName>
    </submittedName>
</protein>
<feature type="compositionally biased region" description="Polar residues" evidence="1">
    <location>
        <begin position="233"/>
        <end position="246"/>
    </location>
</feature>
<comment type="caution">
    <text evidence="2">The sequence shown here is derived from an EMBL/GenBank/DDBJ whole genome shotgun (WGS) entry which is preliminary data.</text>
</comment>
<name>A0A9D4IF37_DREPO</name>
<evidence type="ECO:0000313" key="2">
    <source>
        <dbReference type="EMBL" id="KAH3770092.1"/>
    </source>
</evidence>
<organism evidence="2 3">
    <name type="scientific">Dreissena polymorpha</name>
    <name type="common">Zebra mussel</name>
    <name type="synonym">Mytilus polymorpha</name>
    <dbReference type="NCBI Taxonomy" id="45954"/>
    <lineage>
        <taxon>Eukaryota</taxon>
        <taxon>Metazoa</taxon>
        <taxon>Spiralia</taxon>
        <taxon>Lophotrochozoa</taxon>
        <taxon>Mollusca</taxon>
        <taxon>Bivalvia</taxon>
        <taxon>Autobranchia</taxon>
        <taxon>Heteroconchia</taxon>
        <taxon>Euheterodonta</taxon>
        <taxon>Imparidentia</taxon>
        <taxon>Neoheterodontei</taxon>
        <taxon>Myida</taxon>
        <taxon>Dreissenoidea</taxon>
        <taxon>Dreissenidae</taxon>
        <taxon>Dreissena</taxon>
    </lineage>
</organism>
<evidence type="ECO:0000313" key="3">
    <source>
        <dbReference type="Proteomes" id="UP000828390"/>
    </source>
</evidence>
<sequence length="268" mass="30771">MKTEHQTEISVRFIRCRRAIIVVSRSFLQSTLNDFQRRFAKTSTPGSRIELFPITREDGVVVPRRLQGRNTYDLSNTNMVEATWDRLTLDIRAWIGPESHLGQISHPDLRSVDESNQTTPKDVIPSRHVRPAGLNGSSAPITPETYQNMRTDLQMLLKKRKTTDSVHNHRDLTPTEMHIETPLEQVDETEPKRLILSEDQSESMFPEMLEYQHQPTTWMLRDEIARGMPSQNLTLAHSGDQTSYQTPPLLEDRTSSRRSQSADLGDPK</sequence>
<dbReference type="Gene3D" id="3.40.50.10140">
    <property type="entry name" value="Toll/interleukin-1 receptor homology (TIR) domain"/>
    <property type="match status" value="1"/>
</dbReference>
<dbReference type="AlphaFoldDB" id="A0A9D4IF37"/>
<evidence type="ECO:0000256" key="1">
    <source>
        <dbReference type="SAM" id="MobiDB-lite"/>
    </source>
</evidence>